<dbReference type="AlphaFoldDB" id="A0A2P2NSZ3"/>
<accession>A0A2P2NSZ3</accession>
<organism evidence="1">
    <name type="scientific">Rhizophora mucronata</name>
    <name type="common">Asiatic mangrove</name>
    <dbReference type="NCBI Taxonomy" id="61149"/>
    <lineage>
        <taxon>Eukaryota</taxon>
        <taxon>Viridiplantae</taxon>
        <taxon>Streptophyta</taxon>
        <taxon>Embryophyta</taxon>
        <taxon>Tracheophyta</taxon>
        <taxon>Spermatophyta</taxon>
        <taxon>Magnoliopsida</taxon>
        <taxon>eudicotyledons</taxon>
        <taxon>Gunneridae</taxon>
        <taxon>Pentapetalae</taxon>
        <taxon>rosids</taxon>
        <taxon>fabids</taxon>
        <taxon>Malpighiales</taxon>
        <taxon>Rhizophoraceae</taxon>
        <taxon>Rhizophora</taxon>
    </lineage>
</organism>
<reference evidence="1" key="1">
    <citation type="submission" date="2018-02" db="EMBL/GenBank/DDBJ databases">
        <title>Rhizophora mucronata_Transcriptome.</title>
        <authorList>
            <person name="Meera S.P."/>
            <person name="Sreeshan A."/>
            <person name="Augustine A."/>
        </authorList>
    </citation>
    <scope>NUCLEOTIDE SEQUENCE</scope>
    <source>
        <tissue evidence="1">Leaf</tissue>
    </source>
</reference>
<protein>
    <submittedName>
        <fullName evidence="1">Uncharacterized protein</fullName>
    </submittedName>
</protein>
<evidence type="ECO:0000313" key="1">
    <source>
        <dbReference type="EMBL" id="MBX45563.1"/>
    </source>
</evidence>
<dbReference type="EMBL" id="GGEC01065079">
    <property type="protein sequence ID" value="MBX45563.1"/>
    <property type="molecule type" value="Transcribed_RNA"/>
</dbReference>
<sequence>MSEKGSTACSQLQRVGQ</sequence>
<name>A0A2P2NSZ3_RHIMU</name>
<proteinExistence type="predicted"/>